<sequence length="632" mass="72618">MRNLIAIAMLAIISCGQPSHQRRDSTDSLSTAIQQRIIPFMLNSQNDSARRYLDSIYPVVMILGDNTVASTWWRLRGATFMYTDQQQDSTRIYIEKAMGLVDKEDTINKYVMWAKRDLAMHYHIMKEYDKAIRYNMDVYAQKDKLDTNLRIAIIGQMAGLFDETGDGKTALKYWMEGYQTTHHPRIIYIFATNISNYYEGLNKSDSVKKYRGIALANQTDLNDRFKAIGIFNQGEVLRQQQQYGKALPLYHQAIDILRSDTAYLDGSYFYAVAVTHQQMGNLSRSNIYLDTAISLSYNKQEFQGLADAYALYGGNRAAQMDFTRSHAFMDSALKYHKTQDSVSFREKANELENKYQVRIKDERISSLDREKRLSEQVSRQRLTSLILVIVGSLFGIILLYLLARKRQSDLQSEQQSLYLRLLRTQIDPHFLFNALSVLKAYMRENTKAADYLAKLAKLLRISLVNANANYVRLNDEVEALHSYIGMRKIHEGDRFDYEIEVYDGYESDVVMIPPMLIQPIVENAIVHGISKLADRRGHISVKIEKENAVLRCTIQDNGNGLKAPLIVDDGQPHAATITADRLRVLGKQTGKKAVLQVDHNEIGVDRGVRVTMIIPYKNEDATVDRHRRRRWL</sequence>
<protein>
    <submittedName>
        <fullName evidence="3">Histidine kinase</fullName>
    </submittedName>
</protein>
<evidence type="ECO:0000256" key="1">
    <source>
        <dbReference type="SAM" id="Phobius"/>
    </source>
</evidence>
<keyword evidence="1" id="KW-0812">Transmembrane</keyword>
<dbReference type="SUPFAM" id="SSF55874">
    <property type="entry name" value="ATPase domain of HSP90 chaperone/DNA topoisomerase II/histidine kinase"/>
    <property type="match status" value="1"/>
</dbReference>
<dbReference type="Gene3D" id="1.25.40.10">
    <property type="entry name" value="Tetratricopeptide repeat domain"/>
    <property type="match status" value="2"/>
</dbReference>
<dbReference type="Pfam" id="PF06580">
    <property type="entry name" value="His_kinase"/>
    <property type="match status" value="1"/>
</dbReference>
<dbReference type="SUPFAM" id="SSF48452">
    <property type="entry name" value="TPR-like"/>
    <property type="match status" value="1"/>
</dbReference>
<dbReference type="EMBL" id="FOJG01000001">
    <property type="protein sequence ID" value="SEW16257.1"/>
    <property type="molecule type" value="Genomic_DNA"/>
</dbReference>
<proteinExistence type="predicted"/>
<reference evidence="4" key="1">
    <citation type="submission" date="2016-10" db="EMBL/GenBank/DDBJ databases">
        <authorList>
            <person name="Varghese N."/>
            <person name="Submissions S."/>
        </authorList>
    </citation>
    <scope>NUCLEOTIDE SEQUENCE [LARGE SCALE GENOMIC DNA]</scope>
    <source>
        <strain evidence="4">DSM 3695</strain>
    </source>
</reference>
<keyword evidence="1" id="KW-0472">Membrane</keyword>
<feature type="transmembrane region" description="Helical" evidence="1">
    <location>
        <begin position="382"/>
        <end position="403"/>
    </location>
</feature>
<feature type="domain" description="Signal transduction histidine kinase internal region" evidence="2">
    <location>
        <begin position="419"/>
        <end position="495"/>
    </location>
</feature>
<accession>A0A1I0PPC4</accession>
<keyword evidence="3" id="KW-0808">Transferase</keyword>
<keyword evidence="3" id="KW-0418">Kinase</keyword>
<dbReference type="PROSITE" id="PS51257">
    <property type="entry name" value="PROKAR_LIPOPROTEIN"/>
    <property type="match status" value="1"/>
</dbReference>
<dbReference type="OrthoDB" id="607947at2"/>
<organism evidence="3 4">
    <name type="scientific">Chitinophaga arvensicola</name>
    <dbReference type="NCBI Taxonomy" id="29529"/>
    <lineage>
        <taxon>Bacteria</taxon>
        <taxon>Pseudomonadati</taxon>
        <taxon>Bacteroidota</taxon>
        <taxon>Chitinophagia</taxon>
        <taxon>Chitinophagales</taxon>
        <taxon>Chitinophagaceae</taxon>
        <taxon>Chitinophaga</taxon>
    </lineage>
</organism>
<dbReference type="RefSeq" id="WP_089891105.1">
    <property type="nucleotide sequence ID" value="NZ_FOJG01000001.1"/>
</dbReference>
<name>A0A1I0PPC4_9BACT</name>
<dbReference type="GO" id="GO:0000155">
    <property type="term" value="F:phosphorelay sensor kinase activity"/>
    <property type="evidence" value="ECO:0007669"/>
    <property type="project" value="InterPro"/>
</dbReference>
<evidence type="ECO:0000259" key="2">
    <source>
        <dbReference type="Pfam" id="PF06580"/>
    </source>
</evidence>
<dbReference type="PANTHER" id="PTHR34220:SF7">
    <property type="entry name" value="SENSOR HISTIDINE KINASE YPDA"/>
    <property type="match status" value="1"/>
</dbReference>
<keyword evidence="1" id="KW-1133">Transmembrane helix</keyword>
<dbReference type="InterPro" id="IPR036890">
    <property type="entry name" value="HATPase_C_sf"/>
</dbReference>
<dbReference type="PANTHER" id="PTHR34220">
    <property type="entry name" value="SENSOR HISTIDINE KINASE YPDA"/>
    <property type="match status" value="1"/>
</dbReference>
<dbReference type="InterPro" id="IPR050640">
    <property type="entry name" value="Bact_2-comp_sensor_kinase"/>
</dbReference>
<keyword evidence="4" id="KW-1185">Reference proteome</keyword>
<dbReference type="InterPro" id="IPR011990">
    <property type="entry name" value="TPR-like_helical_dom_sf"/>
</dbReference>
<dbReference type="InterPro" id="IPR010559">
    <property type="entry name" value="Sig_transdc_His_kin_internal"/>
</dbReference>
<evidence type="ECO:0000313" key="3">
    <source>
        <dbReference type="EMBL" id="SEW16257.1"/>
    </source>
</evidence>
<gene>
    <name evidence="3" type="ORF">SAMN04488122_0898</name>
</gene>
<dbReference type="Proteomes" id="UP000199310">
    <property type="component" value="Unassembled WGS sequence"/>
</dbReference>
<dbReference type="GO" id="GO:0016020">
    <property type="term" value="C:membrane"/>
    <property type="evidence" value="ECO:0007669"/>
    <property type="project" value="InterPro"/>
</dbReference>
<dbReference type="Gene3D" id="3.30.565.10">
    <property type="entry name" value="Histidine kinase-like ATPase, C-terminal domain"/>
    <property type="match status" value="1"/>
</dbReference>
<dbReference type="AlphaFoldDB" id="A0A1I0PPC4"/>
<dbReference type="STRING" id="29529.SAMN04488122_0898"/>
<evidence type="ECO:0000313" key="4">
    <source>
        <dbReference type="Proteomes" id="UP000199310"/>
    </source>
</evidence>